<dbReference type="SUPFAM" id="SSF88946">
    <property type="entry name" value="Sigma2 domain of RNA polymerase sigma factors"/>
    <property type="match status" value="1"/>
</dbReference>
<dbReference type="InterPro" id="IPR014284">
    <property type="entry name" value="RNA_pol_sigma-70_dom"/>
</dbReference>
<dbReference type="InterPro" id="IPR036388">
    <property type="entry name" value="WH-like_DNA-bd_sf"/>
</dbReference>
<evidence type="ECO:0000313" key="9">
    <source>
        <dbReference type="Proteomes" id="UP001333710"/>
    </source>
</evidence>
<dbReference type="NCBIfam" id="TIGR02937">
    <property type="entry name" value="sigma70-ECF"/>
    <property type="match status" value="1"/>
</dbReference>
<proteinExistence type="inferred from homology"/>
<evidence type="ECO:0000259" key="7">
    <source>
        <dbReference type="Pfam" id="PF08281"/>
    </source>
</evidence>
<dbReference type="SUPFAM" id="SSF88659">
    <property type="entry name" value="Sigma3 and sigma4 domains of RNA polymerase sigma factors"/>
    <property type="match status" value="1"/>
</dbReference>
<dbReference type="EMBL" id="AP027272">
    <property type="protein sequence ID" value="BDX07889.1"/>
    <property type="molecule type" value="Genomic_DNA"/>
</dbReference>
<comment type="similarity">
    <text evidence="1">Belongs to the sigma-70 factor family. ECF subfamily.</text>
</comment>
<keyword evidence="9" id="KW-1185">Reference proteome</keyword>
<dbReference type="Gene3D" id="1.10.10.10">
    <property type="entry name" value="Winged helix-like DNA-binding domain superfamily/Winged helix DNA-binding domain"/>
    <property type="match status" value="1"/>
</dbReference>
<dbReference type="KEGG" id="pmaw:MACH26_34100"/>
<dbReference type="InterPro" id="IPR013249">
    <property type="entry name" value="RNA_pol_sigma70_r4_t2"/>
</dbReference>
<evidence type="ECO:0000256" key="3">
    <source>
        <dbReference type="ARBA" id="ARBA00023082"/>
    </source>
</evidence>
<dbReference type="InterPro" id="IPR013325">
    <property type="entry name" value="RNA_pol_sigma_r2"/>
</dbReference>
<dbReference type="GO" id="GO:0003677">
    <property type="term" value="F:DNA binding"/>
    <property type="evidence" value="ECO:0007669"/>
    <property type="project" value="UniProtKB-KW"/>
</dbReference>
<accession>A0AA48HTW1</accession>
<dbReference type="Gene3D" id="1.10.1740.10">
    <property type="match status" value="1"/>
</dbReference>
<protein>
    <submittedName>
        <fullName evidence="8">RNA polymerase sigma factor</fullName>
    </submittedName>
</protein>
<evidence type="ECO:0000256" key="5">
    <source>
        <dbReference type="ARBA" id="ARBA00023163"/>
    </source>
</evidence>
<dbReference type="GO" id="GO:0006352">
    <property type="term" value="P:DNA-templated transcription initiation"/>
    <property type="evidence" value="ECO:0007669"/>
    <property type="project" value="InterPro"/>
</dbReference>
<keyword evidence="4" id="KW-0238">DNA-binding</keyword>
<dbReference type="Pfam" id="PF08281">
    <property type="entry name" value="Sigma70_r4_2"/>
    <property type="match status" value="1"/>
</dbReference>
<dbReference type="GO" id="GO:0016987">
    <property type="term" value="F:sigma factor activity"/>
    <property type="evidence" value="ECO:0007669"/>
    <property type="project" value="UniProtKB-KW"/>
</dbReference>
<feature type="domain" description="RNA polymerase sigma-70 region 2" evidence="6">
    <location>
        <begin position="24"/>
        <end position="90"/>
    </location>
</feature>
<dbReference type="PANTHER" id="PTHR43133:SF8">
    <property type="entry name" value="RNA POLYMERASE SIGMA FACTOR HI_1459-RELATED"/>
    <property type="match status" value="1"/>
</dbReference>
<dbReference type="CDD" id="cd06171">
    <property type="entry name" value="Sigma70_r4"/>
    <property type="match status" value="1"/>
</dbReference>
<keyword evidence="2" id="KW-0805">Transcription regulation</keyword>
<organism evidence="8 9">
    <name type="scientific">Planctobacterium marinum</name>
    <dbReference type="NCBI Taxonomy" id="1631968"/>
    <lineage>
        <taxon>Bacteria</taxon>
        <taxon>Pseudomonadati</taxon>
        <taxon>Pseudomonadota</taxon>
        <taxon>Gammaproteobacteria</taxon>
        <taxon>Alteromonadales</taxon>
        <taxon>Alteromonadaceae</taxon>
        <taxon>Planctobacterium</taxon>
    </lineage>
</organism>
<dbReference type="Proteomes" id="UP001333710">
    <property type="component" value="Chromosome"/>
</dbReference>
<dbReference type="Pfam" id="PF04542">
    <property type="entry name" value="Sigma70_r2"/>
    <property type="match status" value="1"/>
</dbReference>
<dbReference type="InterPro" id="IPR007627">
    <property type="entry name" value="RNA_pol_sigma70_r2"/>
</dbReference>
<evidence type="ECO:0000256" key="1">
    <source>
        <dbReference type="ARBA" id="ARBA00010641"/>
    </source>
</evidence>
<dbReference type="PANTHER" id="PTHR43133">
    <property type="entry name" value="RNA POLYMERASE ECF-TYPE SIGMA FACTO"/>
    <property type="match status" value="1"/>
</dbReference>
<evidence type="ECO:0000256" key="2">
    <source>
        <dbReference type="ARBA" id="ARBA00023015"/>
    </source>
</evidence>
<evidence type="ECO:0000313" key="8">
    <source>
        <dbReference type="EMBL" id="BDX07889.1"/>
    </source>
</evidence>
<evidence type="ECO:0000256" key="4">
    <source>
        <dbReference type="ARBA" id="ARBA00023125"/>
    </source>
</evidence>
<dbReference type="AlphaFoldDB" id="A0AA48HTW1"/>
<evidence type="ECO:0000259" key="6">
    <source>
        <dbReference type="Pfam" id="PF04542"/>
    </source>
</evidence>
<dbReference type="InterPro" id="IPR039425">
    <property type="entry name" value="RNA_pol_sigma-70-like"/>
</dbReference>
<gene>
    <name evidence="8" type="ORF">MACH26_34100</name>
</gene>
<keyword evidence="5" id="KW-0804">Transcription</keyword>
<dbReference type="RefSeq" id="WP_338293988.1">
    <property type="nucleotide sequence ID" value="NZ_AP027272.1"/>
</dbReference>
<dbReference type="InterPro" id="IPR013324">
    <property type="entry name" value="RNA_pol_sigma_r3/r4-like"/>
</dbReference>
<reference evidence="8" key="1">
    <citation type="submission" date="2023-01" db="EMBL/GenBank/DDBJ databases">
        <title>Complete genome sequence of Planctobacterium marinum strain Dej080120_11.</title>
        <authorList>
            <person name="Ueki S."/>
            <person name="Maruyama F."/>
        </authorList>
    </citation>
    <scope>NUCLEOTIDE SEQUENCE</scope>
    <source>
        <strain evidence="8">Dej080120_11</strain>
    </source>
</reference>
<name>A0AA48HTW1_9ALTE</name>
<feature type="domain" description="RNA polymerase sigma factor 70 region 4 type 2" evidence="7">
    <location>
        <begin position="119"/>
        <end position="171"/>
    </location>
</feature>
<sequence>MFEKTDEQLIQKALQGNKGAWMKLVKRYEKSIYNYGIRMTSNREDALDLMQEIFTSVFRNLSSYRGEGSFKAWLFRIASYRCVEFYRRKKPTQALDDSPEMVCEAAAPDEVLMGNRDNQQLIEAMAQLPLAQKAVVELKFFGQFTFEEIAEQLNVSSNTVKSRLYSALDKLKSLLEVEYV</sequence>
<keyword evidence="3" id="KW-0731">Sigma factor</keyword>